<keyword evidence="7" id="KW-0012">Acyltransferase</keyword>
<dbReference type="PANTHER" id="PTHR46197">
    <property type="entry name" value="PROTEIN ABHD14B-LIKE"/>
    <property type="match status" value="1"/>
</dbReference>
<comment type="similarity">
    <text evidence="8">Belongs to the AB hydrolase superfamily. ABHD14 family.</text>
</comment>
<evidence type="ECO:0000256" key="5">
    <source>
        <dbReference type="ARBA" id="ARBA00022679"/>
    </source>
</evidence>
<evidence type="ECO:0000256" key="9">
    <source>
        <dbReference type="ARBA" id="ARBA00038705"/>
    </source>
</evidence>
<evidence type="ECO:0000256" key="11">
    <source>
        <dbReference type="ARBA" id="ARBA00043029"/>
    </source>
</evidence>
<evidence type="ECO:0000259" key="14">
    <source>
        <dbReference type="Pfam" id="PF00561"/>
    </source>
</evidence>
<dbReference type="InterPro" id="IPR000073">
    <property type="entry name" value="AB_hydrolase_1"/>
</dbReference>
<dbReference type="PANTHER" id="PTHR46197:SF2">
    <property type="entry name" value="PROTEIN-LYSINE DEACYLASE ABHD14B-RELATED"/>
    <property type="match status" value="1"/>
</dbReference>
<dbReference type="GO" id="GO:0005634">
    <property type="term" value="C:nucleus"/>
    <property type="evidence" value="ECO:0007669"/>
    <property type="project" value="UniProtKB-SubCell"/>
</dbReference>
<dbReference type="SUPFAM" id="SSF53474">
    <property type="entry name" value="alpha/beta-Hydrolases"/>
    <property type="match status" value="1"/>
</dbReference>
<dbReference type="GO" id="GO:0005737">
    <property type="term" value="C:cytoplasm"/>
    <property type="evidence" value="ECO:0007669"/>
    <property type="project" value="UniProtKB-SubCell"/>
</dbReference>
<dbReference type="GO" id="GO:0016746">
    <property type="term" value="F:acyltransferase activity"/>
    <property type="evidence" value="ECO:0007669"/>
    <property type="project" value="UniProtKB-KW"/>
</dbReference>
<keyword evidence="4" id="KW-0597">Phosphoprotein</keyword>
<evidence type="ECO:0000256" key="4">
    <source>
        <dbReference type="ARBA" id="ARBA00022553"/>
    </source>
</evidence>
<comment type="caution">
    <text evidence="15">The sequence shown here is derived from an EMBL/GenBank/DDBJ whole genome shotgun (WGS) entry which is preliminary data.</text>
</comment>
<dbReference type="Proteomes" id="UP000593565">
    <property type="component" value="Unassembled WGS sequence"/>
</dbReference>
<dbReference type="AlphaFoldDB" id="A0A7J6A825"/>
<dbReference type="Pfam" id="PF00561">
    <property type="entry name" value="Abhydrolase_1"/>
    <property type="match status" value="1"/>
</dbReference>
<dbReference type="InterPro" id="IPR029058">
    <property type="entry name" value="AB_hydrolase_fold"/>
</dbReference>
<reference evidence="15 16" key="1">
    <citation type="submission" date="2020-02" db="EMBL/GenBank/DDBJ databases">
        <title>A chromosome-scale genome assembly of the black bullhead catfish (Ameiurus melas).</title>
        <authorList>
            <person name="Wen M."/>
            <person name="Zham M."/>
            <person name="Cabau C."/>
            <person name="Klopp C."/>
            <person name="Donnadieu C."/>
            <person name="Roques C."/>
            <person name="Bouchez O."/>
            <person name="Lampietro C."/>
            <person name="Jouanno E."/>
            <person name="Herpin A."/>
            <person name="Louis A."/>
            <person name="Berthelot C."/>
            <person name="Parey E."/>
            <person name="Roest-Crollius H."/>
            <person name="Braasch I."/>
            <person name="Postlethwait J."/>
            <person name="Robinson-Rechavi M."/>
            <person name="Echchiki A."/>
            <person name="Begum T."/>
            <person name="Montfort J."/>
            <person name="Schartl M."/>
            <person name="Bobe J."/>
            <person name="Guiguen Y."/>
        </authorList>
    </citation>
    <scope>NUCLEOTIDE SEQUENCE [LARGE SCALE GENOMIC DNA]</scope>
    <source>
        <strain evidence="15">M_S1</strain>
        <tissue evidence="15">Blood</tissue>
    </source>
</reference>
<evidence type="ECO:0000313" key="16">
    <source>
        <dbReference type="Proteomes" id="UP000593565"/>
    </source>
</evidence>
<evidence type="ECO:0000256" key="8">
    <source>
        <dbReference type="ARBA" id="ARBA00037942"/>
    </source>
</evidence>
<comment type="subcellular location">
    <subcellularLocation>
        <location evidence="2">Cytoplasm</location>
    </subcellularLocation>
    <subcellularLocation>
        <location evidence="1">Nucleus</location>
    </subcellularLocation>
</comment>
<evidence type="ECO:0000256" key="3">
    <source>
        <dbReference type="ARBA" id="ARBA00022490"/>
    </source>
</evidence>
<dbReference type="GO" id="GO:0045944">
    <property type="term" value="P:positive regulation of transcription by RNA polymerase II"/>
    <property type="evidence" value="ECO:0007669"/>
    <property type="project" value="TreeGrafter"/>
</dbReference>
<name>A0A7J6A825_AMEME</name>
<proteinExistence type="inferred from homology"/>
<evidence type="ECO:0000256" key="7">
    <source>
        <dbReference type="ARBA" id="ARBA00023315"/>
    </source>
</evidence>
<keyword evidence="5" id="KW-0808">Transferase</keyword>
<comment type="function">
    <text evidence="12">Acts as an atypical protein-lysine deacetylase in vitro. Catalyzes the deacetylation of lysine residues using CoA as substrate, generating acetyl-CoA and the free amine of protein-lysine residues. Additional experiments are however required to confirm the protein-lysine deacetylase activity in vivo. Has hydrolase activity towards various surrogate p-nitrophenyl (pNp) substrates, such as pNp-butyrate, pNp-acetate and pNp-octanoate in vitro, with a strong preference for pNp-acetate. May activate transcription.</text>
</comment>
<dbReference type="EMBL" id="JAAGNN010000016">
    <property type="protein sequence ID" value="KAF4078966.1"/>
    <property type="molecule type" value="Genomic_DNA"/>
</dbReference>
<evidence type="ECO:0000256" key="13">
    <source>
        <dbReference type="ARBA" id="ARBA00049262"/>
    </source>
</evidence>
<keyword evidence="16" id="KW-1185">Reference proteome</keyword>
<dbReference type="GO" id="GO:0016787">
    <property type="term" value="F:hydrolase activity"/>
    <property type="evidence" value="ECO:0007669"/>
    <property type="project" value="TreeGrafter"/>
</dbReference>
<comment type="catalytic activity">
    <reaction evidence="13">
        <text>L-lysyl-[protein] + acetyl-CoA = N(6)-acetyl-L-lysyl-[protein] + CoA + H(+)</text>
        <dbReference type="Rhea" id="RHEA:45948"/>
        <dbReference type="Rhea" id="RHEA-COMP:9752"/>
        <dbReference type="Rhea" id="RHEA-COMP:10731"/>
        <dbReference type="ChEBI" id="CHEBI:15378"/>
        <dbReference type="ChEBI" id="CHEBI:29969"/>
        <dbReference type="ChEBI" id="CHEBI:57287"/>
        <dbReference type="ChEBI" id="CHEBI:57288"/>
        <dbReference type="ChEBI" id="CHEBI:61930"/>
    </reaction>
    <physiologicalReaction direction="right-to-left" evidence="13">
        <dbReference type="Rhea" id="RHEA:45950"/>
    </physiologicalReaction>
</comment>
<sequence length="302" mass="33162">MDGWMDAWIVHDQRLYGIFWKHAVLLQATREQTSLIYFPHFLNSVSLPVRSASDVQGVVELSCETSKCAGVTSPEQTELHDWFQAVSTDRMSAVQITEGRVSVGMCSQSLFYRQALPSAGEPKLCVLLLHGIRFSSQNWLGIGSLNALAEAGYRALAIDLPGLGESKAAEAPAVVGEPAPAEFLRQVCDGLNTGPVVVISPSLSGMYSLPFLFQHSEQLKAYIPVAPICTDKFKAEQYRAVQVPTLIVYGDQDTQLGEVSLNNLKNLPNHKVVVMQGAGHPCYLDDPVTWHKVILEFLHTLL</sequence>
<keyword evidence="3" id="KW-0963">Cytoplasm</keyword>
<comment type="subunit">
    <text evidence="9">May interact with TAF1.</text>
</comment>
<keyword evidence="6" id="KW-0539">Nucleus</keyword>
<feature type="domain" description="AB hydrolase-1" evidence="14">
    <location>
        <begin position="126"/>
        <end position="231"/>
    </location>
</feature>
<evidence type="ECO:0000313" key="15">
    <source>
        <dbReference type="EMBL" id="KAF4078966.1"/>
    </source>
</evidence>
<accession>A0A7J6A825</accession>
<evidence type="ECO:0000256" key="12">
    <source>
        <dbReference type="ARBA" id="ARBA00045947"/>
    </source>
</evidence>
<evidence type="ECO:0000256" key="6">
    <source>
        <dbReference type="ARBA" id="ARBA00023242"/>
    </source>
</evidence>
<dbReference type="FunFam" id="3.40.50.1820:FF:000077">
    <property type="entry name" value="Abhydrolase domain containing 14B"/>
    <property type="match status" value="1"/>
</dbReference>
<organism evidence="15 16">
    <name type="scientific">Ameiurus melas</name>
    <name type="common">Black bullhead</name>
    <name type="synonym">Silurus melas</name>
    <dbReference type="NCBI Taxonomy" id="219545"/>
    <lineage>
        <taxon>Eukaryota</taxon>
        <taxon>Metazoa</taxon>
        <taxon>Chordata</taxon>
        <taxon>Craniata</taxon>
        <taxon>Vertebrata</taxon>
        <taxon>Euteleostomi</taxon>
        <taxon>Actinopterygii</taxon>
        <taxon>Neopterygii</taxon>
        <taxon>Teleostei</taxon>
        <taxon>Ostariophysi</taxon>
        <taxon>Siluriformes</taxon>
        <taxon>Ictaluridae</taxon>
        <taxon>Ameiurus</taxon>
    </lineage>
</organism>
<evidence type="ECO:0000256" key="2">
    <source>
        <dbReference type="ARBA" id="ARBA00004496"/>
    </source>
</evidence>
<dbReference type="Gene3D" id="3.40.50.1820">
    <property type="entry name" value="alpha/beta hydrolase"/>
    <property type="match status" value="1"/>
</dbReference>
<gene>
    <name evidence="15" type="ORF">AMELA_G00187800</name>
</gene>
<evidence type="ECO:0000256" key="10">
    <source>
        <dbReference type="ARBA" id="ARBA00041074"/>
    </source>
</evidence>
<evidence type="ECO:0000256" key="1">
    <source>
        <dbReference type="ARBA" id="ARBA00004123"/>
    </source>
</evidence>
<protein>
    <recommendedName>
        <fullName evidence="10">Putative protein-lysine deacylase ABHD14B</fullName>
    </recommendedName>
    <alternativeName>
        <fullName evidence="11">Alpha/beta hydrolase domain-containing protein 14B</fullName>
    </alternativeName>
</protein>